<dbReference type="GO" id="GO:0005524">
    <property type="term" value="F:ATP binding"/>
    <property type="evidence" value="ECO:0007669"/>
    <property type="project" value="UniProtKB-KW"/>
</dbReference>
<dbReference type="AlphaFoldDB" id="A0A395HT58"/>
<dbReference type="STRING" id="1450537.A0A395HT58"/>
<evidence type="ECO:0000256" key="1">
    <source>
        <dbReference type="ARBA" id="ARBA00005179"/>
    </source>
</evidence>
<evidence type="ECO:0000313" key="8">
    <source>
        <dbReference type="EMBL" id="RAL10593.1"/>
    </source>
</evidence>
<dbReference type="PANTHER" id="PTHR24096">
    <property type="entry name" value="LONG-CHAIN-FATTY-ACID--COA LIGASE"/>
    <property type="match status" value="1"/>
</dbReference>
<dbReference type="Gene3D" id="3.40.50.12780">
    <property type="entry name" value="N-terminal domain of ligase-like"/>
    <property type="match status" value="1"/>
</dbReference>
<keyword evidence="9" id="KW-1185">Reference proteome</keyword>
<dbReference type="InterPro" id="IPR042099">
    <property type="entry name" value="ANL_N_sf"/>
</dbReference>
<evidence type="ECO:0000256" key="3">
    <source>
        <dbReference type="ARBA" id="ARBA00022598"/>
    </source>
</evidence>
<dbReference type="Gene3D" id="3.30.300.30">
    <property type="match status" value="1"/>
</dbReference>
<evidence type="ECO:0000256" key="4">
    <source>
        <dbReference type="ARBA" id="ARBA00022741"/>
    </source>
</evidence>
<comment type="pathway">
    <text evidence="1">Secondary metabolite biosynthesis.</text>
</comment>
<evidence type="ECO:0000256" key="5">
    <source>
        <dbReference type="ARBA" id="ARBA00022840"/>
    </source>
</evidence>
<keyword evidence="3" id="KW-0436">Ligase</keyword>
<dbReference type="RefSeq" id="XP_025549747.1">
    <property type="nucleotide sequence ID" value="XM_025698468.1"/>
</dbReference>
<organism evidence="8 9">
    <name type="scientific">Aspergillus homomorphus (strain CBS 101889)</name>
    <dbReference type="NCBI Taxonomy" id="1450537"/>
    <lineage>
        <taxon>Eukaryota</taxon>
        <taxon>Fungi</taxon>
        <taxon>Dikarya</taxon>
        <taxon>Ascomycota</taxon>
        <taxon>Pezizomycotina</taxon>
        <taxon>Eurotiomycetes</taxon>
        <taxon>Eurotiomycetidae</taxon>
        <taxon>Eurotiales</taxon>
        <taxon>Aspergillaceae</taxon>
        <taxon>Aspergillus</taxon>
        <taxon>Aspergillus subgen. Circumdati</taxon>
    </lineage>
</organism>
<dbReference type="InterPro" id="IPR045851">
    <property type="entry name" value="AMP-bd_C_sf"/>
</dbReference>
<dbReference type="GO" id="GO:0019748">
    <property type="term" value="P:secondary metabolic process"/>
    <property type="evidence" value="ECO:0007669"/>
    <property type="project" value="TreeGrafter"/>
</dbReference>
<sequence length="570" mass="62033">MALNHSSCTLSIRIKTTMDIVSFAFNGPVEYDQTRPLYIDARDPSRSLNAQQFKHLVQTLVAGLKRHVQPGDAVLVHLGNSFIHSALFFSIVGAGNVYIGAGPDSPAHELDNVVQAGEPKLILTSSATLQRVLEVATGRSIPANQICVISEETILSFLQSPDTLTIPTTTTETPTELIPLTTLLTHGTSPWTTLTAEEADATPASMFCTSGTSGLPKAAILSHRNMITHHSSSHYAPSYAATRRLIAIPVHHLYGAVWTHIFPIRYGSPVYLLPRFEIHAFLQATHRYQITNTYLVPAMVHILNQAPAHLDLPHHLASVRYMLVSAAPIDVPALETLQASLPHPEALVTQNWGMTETGLVFLSPYTDKTHDKASIGRVRGEGVEVQLVESSSGSIIAEDDRAGEMWIRGPGIFMEYKRMPSDKEPGGWFRTGDMVFRRRGLYYLVGRVKEIIKVRGYSVAPAEIEDVLVQHPGIKDAAVLGVHARDGSGTEVPRAFVVKTTTVTEDEVYGFVAARLARYKALDGGVVFVSAIPRTATGKIQRARLGLMNAQREKIAKILGVGKVGVSVAA</sequence>
<accession>A0A395HT58</accession>
<comment type="similarity">
    <text evidence="2">Belongs to the ATP-dependent AMP-binding enzyme family.</text>
</comment>
<dbReference type="InterPro" id="IPR025110">
    <property type="entry name" value="AMP-bd_C"/>
</dbReference>
<proteinExistence type="inferred from homology"/>
<dbReference type="PANTHER" id="PTHR24096:SF317">
    <property type="entry name" value="ADENYLATE-FORMING ENZYME AFEA"/>
    <property type="match status" value="1"/>
</dbReference>
<name>A0A395HT58_ASPHC</name>
<keyword evidence="4" id="KW-0547">Nucleotide-binding</keyword>
<keyword evidence="5" id="KW-0067">ATP-binding</keyword>
<gene>
    <name evidence="8" type="ORF">BO97DRAFT_444564</name>
</gene>
<evidence type="ECO:0000259" key="7">
    <source>
        <dbReference type="Pfam" id="PF13193"/>
    </source>
</evidence>
<dbReference type="EMBL" id="KZ824294">
    <property type="protein sequence ID" value="RAL10593.1"/>
    <property type="molecule type" value="Genomic_DNA"/>
</dbReference>
<dbReference type="InterPro" id="IPR000873">
    <property type="entry name" value="AMP-dep_synth/lig_dom"/>
</dbReference>
<dbReference type="OrthoDB" id="6509636at2759"/>
<protein>
    <submittedName>
        <fullName evidence="8">Acetyl-CoA synthetase-like protein</fullName>
    </submittedName>
</protein>
<dbReference type="InterPro" id="IPR020845">
    <property type="entry name" value="AMP-binding_CS"/>
</dbReference>
<dbReference type="Proteomes" id="UP000248961">
    <property type="component" value="Unassembled WGS sequence"/>
</dbReference>
<evidence type="ECO:0000259" key="6">
    <source>
        <dbReference type="Pfam" id="PF00501"/>
    </source>
</evidence>
<dbReference type="PROSITE" id="PS00455">
    <property type="entry name" value="AMP_BINDING"/>
    <property type="match status" value="1"/>
</dbReference>
<dbReference type="Pfam" id="PF13193">
    <property type="entry name" value="AMP-binding_C"/>
    <property type="match status" value="1"/>
</dbReference>
<evidence type="ECO:0000313" key="9">
    <source>
        <dbReference type="Proteomes" id="UP000248961"/>
    </source>
</evidence>
<feature type="domain" description="AMP-binding enzyme C-terminal" evidence="7">
    <location>
        <begin position="463"/>
        <end position="539"/>
    </location>
</feature>
<dbReference type="GO" id="GO:0016405">
    <property type="term" value="F:CoA-ligase activity"/>
    <property type="evidence" value="ECO:0007669"/>
    <property type="project" value="TreeGrafter"/>
</dbReference>
<reference evidence="8 9" key="1">
    <citation type="submission" date="2018-02" db="EMBL/GenBank/DDBJ databases">
        <title>The genomes of Aspergillus section Nigri reveals drivers in fungal speciation.</title>
        <authorList>
            <consortium name="DOE Joint Genome Institute"/>
            <person name="Vesth T.C."/>
            <person name="Nybo J."/>
            <person name="Theobald S."/>
            <person name="Brandl J."/>
            <person name="Frisvad J.C."/>
            <person name="Nielsen K.F."/>
            <person name="Lyhne E.K."/>
            <person name="Kogle M.E."/>
            <person name="Kuo A."/>
            <person name="Riley R."/>
            <person name="Clum A."/>
            <person name="Nolan M."/>
            <person name="Lipzen A."/>
            <person name="Salamov A."/>
            <person name="Henrissat B."/>
            <person name="Wiebenga A."/>
            <person name="De vries R.P."/>
            <person name="Grigoriev I.V."/>
            <person name="Mortensen U.H."/>
            <person name="Andersen M.R."/>
            <person name="Baker S.E."/>
        </authorList>
    </citation>
    <scope>NUCLEOTIDE SEQUENCE [LARGE SCALE GENOMIC DNA]</scope>
    <source>
        <strain evidence="8 9">CBS 101889</strain>
    </source>
</reference>
<dbReference type="GeneID" id="37202757"/>
<dbReference type="VEuPathDB" id="FungiDB:BO97DRAFT_444564"/>
<feature type="domain" description="AMP-dependent synthetase/ligase" evidence="6">
    <location>
        <begin position="36"/>
        <end position="416"/>
    </location>
</feature>
<dbReference type="SUPFAM" id="SSF56801">
    <property type="entry name" value="Acetyl-CoA synthetase-like"/>
    <property type="match status" value="1"/>
</dbReference>
<evidence type="ECO:0000256" key="2">
    <source>
        <dbReference type="ARBA" id="ARBA00006432"/>
    </source>
</evidence>
<dbReference type="Pfam" id="PF00501">
    <property type="entry name" value="AMP-binding"/>
    <property type="match status" value="1"/>
</dbReference>